<dbReference type="PROSITE" id="PS00134">
    <property type="entry name" value="TRYPSIN_HIS"/>
    <property type="match status" value="1"/>
</dbReference>
<organism evidence="8">
    <name type="scientific">Eriocheir sinensis</name>
    <name type="common">Chinese mitten crab</name>
    <dbReference type="NCBI Taxonomy" id="95602"/>
    <lineage>
        <taxon>Eukaryota</taxon>
        <taxon>Metazoa</taxon>
        <taxon>Ecdysozoa</taxon>
        <taxon>Arthropoda</taxon>
        <taxon>Crustacea</taxon>
        <taxon>Multicrustacea</taxon>
        <taxon>Malacostraca</taxon>
        <taxon>Eumalacostraca</taxon>
        <taxon>Eucarida</taxon>
        <taxon>Decapoda</taxon>
        <taxon>Pleocyemata</taxon>
        <taxon>Brachyura</taxon>
        <taxon>Eubrachyura</taxon>
        <taxon>Grapsoidea</taxon>
        <taxon>Varunidae</taxon>
        <taxon>Eriocheir</taxon>
    </lineage>
</organism>
<dbReference type="EC" id="3.4.21.-" evidence="5"/>
<dbReference type="Gene3D" id="2.40.10.10">
    <property type="entry name" value="Trypsin-like serine proteases"/>
    <property type="match status" value="2"/>
</dbReference>
<dbReference type="SMART" id="SM00020">
    <property type="entry name" value="Tryp_SPc"/>
    <property type="match status" value="1"/>
</dbReference>
<proteinExistence type="evidence at transcript level"/>
<comment type="subcellular location">
    <subcellularLocation>
        <location evidence="6">Secreted</location>
    </subcellularLocation>
</comment>
<comment type="similarity">
    <text evidence="4 6">Belongs to the peptidase S1 family. CLIP subfamily.</text>
</comment>
<dbReference type="InterPro" id="IPR022700">
    <property type="entry name" value="CLIP"/>
</dbReference>
<dbReference type="GO" id="GO:0004252">
    <property type="term" value="F:serine-type endopeptidase activity"/>
    <property type="evidence" value="ECO:0007669"/>
    <property type="project" value="UniProtKB-UniRule"/>
</dbReference>
<feature type="domain" description="Peptidase S1" evidence="7">
    <location>
        <begin position="122"/>
        <end position="376"/>
    </location>
</feature>
<evidence type="ECO:0000256" key="2">
    <source>
        <dbReference type="ARBA" id="ARBA00023157"/>
    </source>
</evidence>
<dbReference type="OrthoDB" id="6370098at2759"/>
<dbReference type="CDD" id="cd00190">
    <property type="entry name" value="Tryp_SPc"/>
    <property type="match status" value="1"/>
</dbReference>
<dbReference type="PRINTS" id="PR00722">
    <property type="entry name" value="CHYMOTRYPSIN"/>
</dbReference>
<evidence type="ECO:0000256" key="3">
    <source>
        <dbReference type="ARBA" id="ARBA00023180"/>
    </source>
</evidence>
<keyword evidence="3" id="KW-0325">Glycoprotein</keyword>
<protein>
    <recommendedName>
        <fullName evidence="6">CLIP domain-containing serine protease</fullName>
        <ecNumber evidence="5">3.4.21.-</ecNumber>
    </recommendedName>
</protein>
<keyword evidence="6" id="KW-0964">Secreted</keyword>
<dbReference type="EMBL" id="KR560055">
    <property type="protein sequence ID" value="AKN46053.1"/>
    <property type="molecule type" value="mRNA"/>
</dbReference>
<dbReference type="InterPro" id="IPR043504">
    <property type="entry name" value="Peptidase_S1_PA_chymotrypsin"/>
</dbReference>
<keyword evidence="5" id="KW-0720">Serine protease</keyword>
<keyword evidence="2" id="KW-1015">Disulfide bond</keyword>
<keyword evidence="5" id="KW-0645">Protease</keyword>
<dbReference type="GO" id="GO:0005576">
    <property type="term" value="C:extracellular region"/>
    <property type="evidence" value="ECO:0007669"/>
    <property type="project" value="UniProtKB-SubCell"/>
</dbReference>
<sequence length="377" mass="40011">MMSKAWCGVVVLAAAAVLTAQGGSVRTARQATRQCAKGEECVSLRVCRPLQDIIAKGGPTAEQTVRAALCGGGGGRDLRVCCPEAGGSTRPVFFPTPTPPKVNGEDLLPKGTKCGQTINERVVHGDNAPLYAYAWMALLGYQDAANPEWHCGGALINDRYILTAAHCVHRNFTNSLGQVVAVRLGELNTATDPDCPSANGHGCAPSPQNFVPEEIIVHQTFNARGPVSDDIALIRLNKKAVLGQSVHPICVPPAGLNVPDFLGPRDATVAGWGATETKPSSDILQVADIPFANKTICETFYPRQLVEEQVCFGGRGKKDSCFGDSGGPIFQTDKFLPRFTVLGIVSRGLPACGIPGAPAVYTNVAHYRKWITDNLKP</sequence>
<dbReference type="PROSITE" id="PS50240">
    <property type="entry name" value="TRYPSIN_DOM"/>
    <property type="match status" value="1"/>
</dbReference>
<evidence type="ECO:0000256" key="6">
    <source>
        <dbReference type="RuleBase" id="RU366078"/>
    </source>
</evidence>
<dbReference type="Pfam" id="PF12032">
    <property type="entry name" value="CLIP"/>
    <property type="match status" value="1"/>
</dbReference>
<dbReference type="InterPro" id="IPR018114">
    <property type="entry name" value="TRYPSIN_HIS"/>
</dbReference>
<evidence type="ECO:0000259" key="7">
    <source>
        <dbReference type="PROSITE" id="PS50240"/>
    </source>
</evidence>
<dbReference type="InterPro" id="IPR001254">
    <property type="entry name" value="Trypsin_dom"/>
</dbReference>
<name>A0A0H4AFC7_ERISI</name>
<dbReference type="InterPro" id="IPR001314">
    <property type="entry name" value="Peptidase_S1A"/>
</dbReference>
<accession>A0A0H4AFC7</accession>
<dbReference type="InterPro" id="IPR051487">
    <property type="entry name" value="Ser/Thr_Proteases_Immune/Dev"/>
</dbReference>
<feature type="signal peptide" evidence="6">
    <location>
        <begin position="1"/>
        <end position="22"/>
    </location>
</feature>
<dbReference type="GO" id="GO:0006508">
    <property type="term" value="P:proteolysis"/>
    <property type="evidence" value="ECO:0007669"/>
    <property type="project" value="UniProtKB-KW"/>
</dbReference>
<feature type="chain" id="PRO_5041020764" description="CLIP domain-containing serine protease" evidence="6">
    <location>
        <begin position="23"/>
        <end position="377"/>
    </location>
</feature>
<dbReference type="AlphaFoldDB" id="A0A0H4AFC7"/>
<evidence type="ECO:0000313" key="8">
    <source>
        <dbReference type="EMBL" id="AKN46053.1"/>
    </source>
</evidence>
<evidence type="ECO:0000256" key="4">
    <source>
        <dbReference type="ARBA" id="ARBA00024195"/>
    </source>
</evidence>
<evidence type="ECO:0000256" key="5">
    <source>
        <dbReference type="RuleBase" id="RU363034"/>
    </source>
</evidence>
<reference evidence="8" key="1">
    <citation type="submission" date="2015-05" db="EMBL/GenBank/DDBJ databases">
        <title>A clip domain serine proteinase in Eriocheir sinensis.</title>
        <authorList>
            <person name="Wang M.Q."/>
        </authorList>
    </citation>
    <scope>NUCLEOTIDE SEQUENCE</scope>
</reference>
<comment type="domain">
    <text evidence="6">The clip domain consists of 35-55 residues which are 'knitted' together usually by 3 conserved disulfide bonds forming a clip-like compact structure.</text>
</comment>
<keyword evidence="5" id="KW-0378">Hydrolase</keyword>
<dbReference type="PANTHER" id="PTHR24256">
    <property type="entry name" value="TRYPTASE-RELATED"/>
    <property type="match status" value="1"/>
</dbReference>
<dbReference type="PROSITE" id="PS00135">
    <property type="entry name" value="TRYPSIN_SER"/>
    <property type="match status" value="1"/>
</dbReference>
<dbReference type="InterPro" id="IPR009003">
    <property type="entry name" value="Peptidase_S1_PA"/>
</dbReference>
<dbReference type="InterPro" id="IPR033116">
    <property type="entry name" value="TRYPSIN_SER"/>
</dbReference>
<keyword evidence="1 6" id="KW-0732">Signal</keyword>
<dbReference type="Pfam" id="PF00089">
    <property type="entry name" value="Trypsin"/>
    <property type="match status" value="1"/>
</dbReference>
<dbReference type="FunFam" id="2.40.10.10:FF:000028">
    <property type="entry name" value="Serine protease easter"/>
    <property type="match status" value="1"/>
</dbReference>
<dbReference type="SUPFAM" id="SSF50494">
    <property type="entry name" value="Trypsin-like serine proteases"/>
    <property type="match status" value="1"/>
</dbReference>
<evidence type="ECO:0000256" key="1">
    <source>
        <dbReference type="ARBA" id="ARBA00022729"/>
    </source>
</evidence>